<sequence>MPNYLASSSVFTPYAPVKFHTVNLMERLMQETQIFPLNLKANQRTVDQVFHLISQVILRMLMVTHEYKNDN</sequence>
<comment type="caution">
    <text evidence="1">The sequence shown here is derived from an EMBL/GenBank/DDBJ whole genome shotgun (WGS) entry which is preliminary data.</text>
</comment>
<dbReference type="EMBL" id="JBHSRS010000084">
    <property type="protein sequence ID" value="MFC6284149.1"/>
    <property type="molecule type" value="Genomic_DNA"/>
</dbReference>
<proteinExistence type="predicted"/>
<dbReference type="Proteomes" id="UP001596270">
    <property type="component" value="Unassembled WGS sequence"/>
</dbReference>
<name>A0ABW1U398_9BURK</name>
<reference evidence="2" key="1">
    <citation type="journal article" date="2019" name="Int. J. Syst. Evol. Microbiol.">
        <title>The Global Catalogue of Microorganisms (GCM) 10K type strain sequencing project: providing services to taxonomists for standard genome sequencing and annotation.</title>
        <authorList>
            <consortium name="The Broad Institute Genomics Platform"/>
            <consortium name="The Broad Institute Genome Sequencing Center for Infectious Disease"/>
            <person name="Wu L."/>
            <person name="Ma J."/>
        </authorList>
    </citation>
    <scope>NUCLEOTIDE SEQUENCE [LARGE SCALE GENOMIC DNA]</scope>
    <source>
        <strain evidence="2">CCUG 39402</strain>
    </source>
</reference>
<protein>
    <submittedName>
        <fullName evidence="1">Uncharacterized protein</fullName>
    </submittedName>
</protein>
<evidence type="ECO:0000313" key="1">
    <source>
        <dbReference type="EMBL" id="MFC6284149.1"/>
    </source>
</evidence>
<gene>
    <name evidence="1" type="ORF">ACFQND_23225</name>
</gene>
<evidence type="ECO:0000313" key="2">
    <source>
        <dbReference type="Proteomes" id="UP001596270"/>
    </source>
</evidence>
<accession>A0ABW1U398</accession>
<keyword evidence="2" id="KW-1185">Reference proteome</keyword>
<organism evidence="1 2">
    <name type="scientific">Polaromonas aquatica</name>
    <dbReference type="NCBI Taxonomy" id="332657"/>
    <lineage>
        <taxon>Bacteria</taxon>
        <taxon>Pseudomonadati</taxon>
        <taxon>Pseudomonadota</taxon>
        <taxon>Betaproteobacteria</taxon>
        <taxon>Burkholderiales</taxon>
        <taxon>Comamonadaceae</taxon>
        <taxon>Polaromonas</taxon>
    </lineage>
</organism>